<dbReference type="InterPro" id="IPR036821">
    <property type="entry name" value="Peptide_deformylase_sf"/>
</dbReference>
<dbReference type="AlphaFoldDB" id="A0A0R2CQT6"/>
<dbReference type="SUPFAM" id="SSF56420">
    <property type="entry name" value="Peptide deformylase"/>
    <property type="match status" value="1"/>
</dbReference>
<dbReference type="EMBL" id="AYZR01000004">
    <property type="protein sequence ID" value="KRM94209.1"/>
    <property type="molecule type" value="Genomic_DNA"/>
</dbReference>
<dbReference type="PIRSF" id="PIRSF004749">
    <property type="entry name" value="Pep_def"/>
    <property type="match status" value="1"/>
</dbReference>
<dbReference type="PRINTS" id="PR01576">
    <property type="entry name" value="PDEFORMYLASE"/>
</dbReference>
<gene>
    <name evidence="2" type="ORF">FC56_GL001157</name>
</gene>
<dbReference type="PANTHER" id="PTHR10458:SF22">
    <property type="entry name" value="PEPTIDE DEFORMYLASE"/>
    <property type="match status" value="1"/>
</dbReference>
<evidence type="ECO:0000313" key="3">
    <source>
        <dbReference type="Proteomes" id="UP000051256"/>
    </source>
</evidence>
<dbReference type="PATRIC" id="fig|1423802.4.peg.1173"/>
<dbReference type="CDD" id="cd00487">
    <property type="entry name" value="Pep_deformylase"/>
    <property type="match status" value="1"/>
</dbReference>
<dbReference type="STRING" id="1423802.FC56_GL001157"/>
<protein>
    <submittedName>
        <fullName evidence="2">Polypeptide deformylase family protein</fullName>
    </submittedName>
</protein>
<dbReference type="Pfam" id="PF01327">
    <property type="entry name" value="Pep_deformylase"/>
    <property type="match status" value="1"/>
</dbReference>
<sequence length="136" mass="15089">MIQPIVTNPLQLTSKAQPATIADHQIIIDLKDTLAAHKEHCVGMAANMIGQNKHIIIAEIGAFPLIMVNPIITKHQEAYSTSEGCLSLSGERPTTRYQAITVKYQTEQFQPKTQQFTGFVAEIIQHEIDHCEGILI</sequence>
<organism evidence="2 3">
    <name type="scientific">Lentilactobacillus senioris DSM 24302 = JCM 17472</name>
    <dbReference type="NCBI Taxonomy" id="1423802"/>
    <lineage>
        <taxon>Bacteria</taxon>
        <taxon>Bacillati</taxon>
        <taxon>Bacillota</taxon>
        <taxon>Bacilli</taxon>
        <taxon>Lactobacillales</taxon>
        <taxon>Lactobacillaceae</taxon>
        <taxon>Lentilactobacillus</taxon>
    </lineage>
</organism>
<keyword evidence="3" id="KW-1185">Reference proteome</keyword>
<dbReference type="GO" id="GO:0042586">
    <property type="term" value="F:peptide deformylase activity"/>
    <property type="evidence" value="ECO:0007669"/>
    <property type="project" value="InterPro"/>
</dbReference>
<proteinExistence type="inferred from homology"/>
<reference evidence="2 3" key="1">
    <citation type="journal article" date="2015" name="Genome Announc.">
        <title>Expanding the biotechnology potential of lactobacilli through comparative genomics of 213 strains and associated genera.</title>
        <authorList>
            <person name="Sun Z."/>
            <person name="Harris H.M."/>
            <person name="McCann A."/>
            <person name="Guo C."/>
            <person name="Argimon S."/>
            <person name="Zhang W."/>
            <person name="Yang X."/>
            <person name="Jeffery I.B."/>
            <person name="Cooney J.C."/>
            <person name="Kagawa T.F."/>
            <person name="Liu W."/>
            <person name="Song Y."/>
            <person name="Salvetti E."/>
            <person name="Wrobel A."/>
            <person name="Rasinkangas P."/>
            <person name="Parkhill J."/>
            <person name="Rea M.C."/>
            <person name="O'Sullivan O."/>
            <person name="Ritari J."/>
            <person name="Douillard F.P."/>
            <person name="Paul Ross R."/>
            <person name="Yang R."/>
            <person name="Briner A.E."/>
            <person name="Felis G.E."/>
            <person name="de Vos W.M."/>
            <person name="Barrangou R."/>
            <person name="Klaenhammer T.R."/>
            <person name="Caufield P.W."/>
            <person name="Cui Y."/>
            <person name="Zhang H."/>
            <person name="O'Toole P.W."/>
        </authorList>
    </citation>
    <scope>NUCLEOTIDE SEQUENCE [LARGE SCALE GENOMIC DNA]</scope>
    <source>
        <strain evidence="2 3">DSM 24302</strain>
    </source>
</reference>
<dbReference type="Proteomes" id="UP000051256">
    <property type="component" value="Unassembled WGS sequence"/>
</dbReference>
<dbReference type="PANTHER" id="PTHR10458">
    <property type="entry name" value="PEPTIDE DEFORMYLASE"/>
    <property type="match status" value="1"/>
</dbReference>
<comment type="similarity">
    <text evidence="1">Belongs to the polypeptide deformylase family.</text>
</comment>
<evidence type="ECO:0000313" key="2">
    <source>
        <dbReference type="EMBL" id="KRM94209.1"/>
    </source>
</evidence>
<dbReference type="NCBIfam" id="NF006670">
    <property type="entry name" value="PRK09218.1"/>
    <property type="match status" value="1"/>
</dbReference>
<evidence type="ECO:0000256" key="1">
    <source>
        <dbReference type="ARBA" id="ARBA00010759"/>
    </source>
</evidence>
<comment type="caution">
    <text evidence="2">The sequence shown here is derived from an EMBL/GenBank/DDBJ whole genome shotgun (WGS) entry which is preliminary data.</text>
</comment>
<dbReference type="Gene3D" id="3.90.45.10">
    <property type="entry name" value="Peptide deformylase"/>
    <property type="match status" value="1"/>
</dbReference>
<dbReference type="RefSeq" id="WP_056977307.1">
    <property type="nucleotide sequence ID" value="NZ_AYZR01000004.1"/>
</dbReference>
<name>A0A0R2CQT6_9LACO</name>
<dbReference type="InterPro" id="IPR023635">
    <property type="entry name" value="Peptide_deformylase"/>
</dbReference>
<accession>A0A0R2CQT6</accession>